<reference evidence="1 2" key="1">
    <citation type="submission" date="2019-03" db="EMBL/GenBank/DDBJ databases">
        <title>Genomic Encyclopedia of Type Strains, Phase IV (KMG-IV): sequencing the most valuable type-strain genomes for metagenomic binning, comparative biology and taxonomic classification.</title>
        <authorList>
            <person name="Goeker M."/>
        </authorList>
    </citation>
    <scope>NUCLEOTIDE SEQUENCE [LARGE SCALE GENOMIC DNA]</scope>
    <source>
        <strain evidence="1 2">DSM 21100</strain>
    </source>
</reference>
<keyword evidence="2" id="KW-1185">Reference proteome</keyword>
<comment type="caution">
    <text evidence="1">The sequence shown here is derived from an EMBL/GenBank/DDBJ whole genome shotgun (WGS) entry which is preliminary data.</text>
</comment>
<accession>A0A4V2UTZ8</accession>
<gene>
    <name evidence="1" type="ORF">EDD80_103297</name>
</gene>
<dbReference type="Proteomes" id="UP000295807">
    <property type="component" value="Unassembled WGS sequence"/>
</dbReference>
<dbReference type="EMBL" id="SMAD01000003">
    <property type="protein sequence ID" value="TCS88432.1"/>
    <property type="molecule type" value="Genomic_DNA"/>
</dbReference>
<name>A0A4V2UTZ8_9SPHI</name>
<sequence length="50" mass="5763">MQTQEKKADKKDGATAQPDYWKNKYVFLLENYNKLLLNALSEKMAKKAGV</sequence>
<protein>
    <submittedName>
        <fullName evidence="1">Uncharacterized protein</fullName>
    </submittedName>
</protein>
<evidence type="ECO:0000313" key="2">
    <source>
        <dbReference type="Proteomes" id="UP000295807"/>
    </source>
</evidence>
<evidence type="ECO:0000313" key="1">
    <source>
        <dbReference type="EMBL" id="TCS88432.1"/>
    </source>
</evidence>
<dbReference type="AlphaFoldDB" id="A0A4V2UTZ8"/>
<dbReference type="RefSeq" id="WP_158640647.1">
    <property type="nucleotide sequence ID" value="NZ_CP042432.1"/>
</dbReference>
<organism evidence="1 2">
    <name type="scientific">Anseongella ginsenosidimutans</name>
    <dbReference type="NCBI Taxonomy" id="496056"/>
    <lineage>
        <taxon>Bacteria</taxon>
        <taxon>Pseudomonadati</taxon>
        <taxon>Bacteroidota</taxon>
        <taxon>Sphingobacteriia</taxon>
        <taxon>Sphingobacteriales</taxon>
        <taxon>Sphingobacteriaceae</taxon>
        <taxon>Anseongella</taxon>
    </lineage>
</organism>
<proteinExistence type="predicted"/>